<protein>
    <submittedName>
        <fullName evidence="1">CRISPR-associated protein Csd1</fullName>
    </submittedName>
</protein>
<dbReference type="Pfam" id="PF09709">
    <property type="entry name" value="Cas_Csd1"/>
    <property type="match status" value="1"/>
</dbReference>
<reference evidence="1 2" key="1">
    <citation type="submission" date="2018-03" db="EMBL/GenBank/DDBJ databases">
        <title>Genome sequence of Clostridium vincentii DSM 10228.</title>
        <authorList>
            <person name="Poehlein A."/>
            <person name="Daniel R."/>
        </authorList>
    </citation>
    <scope>NUCLEOTIDE SEQUENCE [LARGE SCALE GENOMIC DNA]</scope>
    <source>
        <strain evidence="1 2">DSM 10228</strain>
    </source>
</reference>
<evidence type="ECO:0000313" key="1">
    <source>
        <dbReference type="EMBL" id="PRR82654.1"/>
    </source>
</evidence>
<dbReference type="InterPro" id="IPR010144">
    <property type="entry name" value="CRISPR-assoc_prot_Csd1-typ"/>
</dbReference>
<dbReference type="Proteomes" id="UP000239471">
    <property type="component" value="Unassembled WGS sequence"/>
</dbReference>
<accession>A0A2T0BFK4</accession>
<gene>
    <name evidence="1" type="ORF">CLVI_16210</name>
</gene>
<organism evidence="1 2">
    <name type="scientific">Clostridium vincentii</name>
    <dbReference type="NCBI Taxonomy" id="52704"/>
    <lineage>
        <taxon>Bacteria</taxon>
        <taxon>Bacillati</taxon>
        <taxon>Bacillota</taxon>
        <taxon>Clostridia</taxon>
        <taxon>Eubacteriales</taxon>
        <taxon>Clostridiaceae</taxon>
        <taxon>Clostridium</taxon>
    </lineage>
</organism>
<name>A0A2T0BFK4_9CLOT</name>
<keyword evidence="2" id="KW-1185">Reference proteome</keyword>
<dbReference type="EMBL" id="PVXQ01000014">
    <property type="protein sequence ID" value="PRR82654.1"/>
    <property type="molecule type" value="Genomic_DNA"/>
</dbReference>
<comment type="caution">
    <text evidence="1">The sequence shown here is derived from an EMBL/GenBank/DDBJ whole genome shotgun (WGS) entry which is preliminary data.</text>
</comment>
<dbReference type="RefSeq" id="WP_106059610.1">
    <property type="nucleotide sequence ID" value="NZ_PVXQ01000014.1"/>
</dbReference>
<proteinExistence type="predicted"/>
<dbReference type="NCBIfam" id="TIGR01863">
    <property type="entry name" value="cas_Csd1"/>
    <property type="match status" value="1"/>
</dbReference>
<dbReference type="OrthoDB" id="5389988at2"/>
<evidence type="ECO:0000313" key="2">
    <source>
        <dbReference type="Proteomes" id="UP000239471"/>
    </source>
</evidence>
<sequence>MSWIHKLYDTYENCKSEVGVVGADERKTPLLPIGHSTQNAQIEVVINGEGNLVSARTLGKEETVTIIPVTEDSASRGNGVLPHPLCDKLQYVAGDYAIYVEKKNAEGFYNEYIKKLEGWGNSDYCNRKVSAILRYLKKKQLIADLIGQKILLCDDKGLLSKSVKMGASEQSDAFIRFKVEIEGEIESSVWLDPAVYESHINYYLSLQDEVKLCYVKGKEIPCSEKHPAKVRHTGDKAKLISANDESGFTYRGRFTDKSQAVSIGYETSQKAHNVLRWLIDKQGYKNGDQVIVAWGTKNQELPPILEDTQDSMFGEEEILTISTEKEFAKRLNKAISGYSSDIDTKSEIIIMGLDAATIGRLSITYYRELNGSDFLNRIENWHKTCIWKHSYKNVPDGVDEKGKPKFKRITFIGSPSPKDITLAAYGDKVSDKLKKATVEKLLPCIIDGARLPYDLVNSVVNRVSNPISMENWEWKKALTINCALIKKYRYDKFKEEWEMSLDENQKDRSYTYGRLLAIAQQIEEFALYTVGEKRDTNAERLMHQFKIHPYKTWGIITDKLKPYISRLGSKCSKLTELMTKVNSTMPYDEFTSQKKLEDSYILGYYCQRQVFIDEKNQRIEENQKKKLEKTIKGEN</sequence>
<dbReference type="CDD" id="cd09757">
    <property type="entry name" value="Cas8c_I-C"/>
    <property type="match status" value="1"/>
</dbReference>
<dbReference type="AlphaFoldDB" id="A0A2T0BFK4"/>